<dbReference type="InterPro" id="IPR012677">
    <property type="entry name" value="Nucleotide-bd_a/b_plait_sf"/>
</dbReference>
<evidence type="ECO:0000256" key="1">
    <source>
        <dbReference type="ARBA" id="ARBA00022884"/>
    </source>
</evidence>
<reference evidence="4" key="1">
    <citation type="submission" date="2010-02" db="EMBL/GenBank/DDBJ databases">
        <title>Sequencing and annotation of the Blastocystis hominis genome.</title>
        <authorList>
            <person name="Wincker P."/>
        </authorList>
    </citation>
    <scope>NUCLEOTIDE SEQUENCE</scope>
    <source>
        <strain evidence="4">Singapore isolate B</strain>
    </source>
</reference>
<evidence type="ECO:0000313" key="5">
    <source>
        <dbReference type="Proteomes" id="UP000008312"/>
    </source>
</evidence>
<sequence>MSTEEKPLNKLFVGGLSFKTTDQSLLNYFSQFGEVKQANVMKYTDRQVSRGFGFCIFENSCSAELAMKTKNHIIDGREVDVRWALPKEMAPPPQSSSEQSPKNCVRKLFIGRLSLDVTERTLSAF</sequence>
<dbReference type="Gene3D" id="3.30.70.330">
    <property type="match status" value="1"/>
</dbReference>
<keyword evidence="5" id="KW-1185">Reference proteome</keyword>
<dbReference type="RefSeq" id="XP_012893801.1">
    <property type="nucleotide sequence ID" value="XM_013038347.1"/>
</dbReference>
<name>D8LVB4_BLAHO</name>
<organism evidence="4">
    <name type="scientific">Blastocystis hominis</name>
    <dbReference type="NCBI Taxonomy" id="12968"/>
    <lineage>
        <taxon>Eukaryota</taxon>
        <taxon>Sar</taxon>
        <taxon>Stramenopiles</taxon>
        <taxon>Bigyra</taxon>
        <taxon>Opalozoa</taxon>
        <taxon>Opalinata</taxon>
        <taxon>Blastocystidae</taxon>
        <taxon>Blastocystis</taxon>
    </lineage>
</organism>
<dbReference type="PANTHER" id="PTHR48027">
    <property type="entry name" value="HETEROGENEOUS NUCLEAR RIBONUCLEOPROTEIN 87F-RELATED"/>
    <property type="match status" value="1"/>
</dbReference>
<gene>
    <name evidence="4" type="ORF">GSBLH_T00006036001</name>
</gene>
<dbReference type="InterPro" id="IPR052462">
    <property type="entry name" value="SLIRP/GR-RBP-like"/>
</dbReference>
<evidence type="ECO:0000256" key="2">
    <source>
        <dbReference type="PROSITE-ProRule" id="PRU00176"/>
    </source>
</evidence>
<feature type="domain" description="RRM" evidence="3">
    <location>
        <begin position="9"/>
        <end position="86"/>
    </location>
</feature>
<dbReference type="SMART" id="SM00360">
    <property type="entry name" value="RRM"/>
    <property type="match status" value="1"/>
</dbReference>
<dbReference type="InParanoid" id="D8LVB4"/>
<dbReference type="EMBL" id="FN668638">
    <property type="protein sequence ID" value="CBK19753.2"/>
    <property type="molecule type" value="Genomic_DNA"/>
</dbReference>
<dbReference type="InterPro" id="IPR000504">
    <property type="entry name" value="RRM_dom"/>
</dbReference>
<keyword evidence="1 2" id="KW-0694">RNA-binding</keyword>
<evidence type="ECO:0000313" key="4">
    <source>
        <dbReference type="EMBL" id="CBK19753.2"/>
    </source>
</evidence>
<dbReference type="AlphaFoldDB" id="D8LVB4"/>
<protein>
    <recommendedName>
        <fullName evidence="3">RRM domain-containing protein</fullName>
    </recommendedName>
</protein>
<dbReference type="SUPFAM" id="SSF54928">
    <property type="entry name" value="RNA-binding domain, RBD"/>
    <property type="match status" value="1"/>
</dbReference>
<dbReference type="GO" id="GO:0003723">
    <property type="term" value="F:RNA binding"/>
    <property type="evidence" value="ECO:0007669"/>
    <property type="project" value="UniProtKB-UniRule"/>
</dbReference>
<evidence type="ECO:0000259" key="3">
    <source>
        <dbReference type="PROSITE" id="PS50102"/>
    </source>
</evidence>
<dbReference type="OrthoDB" id="439808at2759"/>
<dbReference type="InterPro" id="IPR035979">
    <property type="entry name" value="RBD_domain_sf"/>
</dbReference>
<dbReference type="Proteomes" id="UP000008312">
    <property type="component" value="Unassembled WGS sequence"/>
</dbReference>
<dbReference type="GeneID" id="24922161"/>
<dbReference type="OMA" id="CIFENSC"/>
<accession>D8LVB4</accession>
<dbReference type="PROSITE" id="PS50102">
    <property type="entry name" value="RRM"/>
    <property type="match status" value="1"/>
</dbReference>
<proteinExistence type="predicted"/>
<dbReference type="Pfam" id="PF00076">
    <property type="entry name" value="RRM_1"/>
    <property type="match status" value="1"/>
</dbReference>